<dbReference type="GO" id="GO:0042277">
    <property type="term" value="F:peptide binding"/>
    <property type="evidence" value="ECO:0007669"/>
    <property type="project" value="TreeGrafter"/>
</dbReference>
<dbReference type="GO" id="GO:0006508">
    <property type="term" value="P:proteolysis"/>
    <property type="evidence" value="ECO:0007669"/>
    <property type="project" value="UniProtKB-KW"/>
</dbReference>
<evidence type="ECO:0000256" key="11">
    <source>
        <dbReference type="RuleBase" id="RU364040"/>
    </source>
</evidence>
<dbReference type="OMA" id="WGCITCA"/>
<accession>A0A0S4IPD6</accession>
<dbReference type="SUPFAM" id="SSF63737">
    <property type="entry name" value="Leukotriene A4 hydrolase N-terminal domain"/>
    <property type="match status" value="1"/>
</dbReference>
<dbReference type="InterPro" id="IPR024571">
    <property type="entry name" value="ERAP1-like_C_dom"/>
</dbReference>
<dbReference type="Gene3D" id="1.25.50.20">
    <property type="match status" value="1"/>
</dbReference>
<dbReference type="Gene3D" id="2.60.40.1730">
    <property type="entry name" value="tricorn interacting facor f3 domain"/>
    <property type="match status" value="1"/>
</dbReference>
<dbReference type="SUPFAM" id="SSF55486">
    <property type="entry name" value="Metalloproteases ('zincins'), catalytic domain"/>
    <property type="match status" value="1"/>
</dbReference>
<feature type="active site" description="Proton acceptor" evidence="8">
    <location>
        <position position="315"/>
    </location>
</feature>
<proteinExistence type="inferred from homology"/>
<sequence length="892" mass="98165">MCSGGLQGDDQHSVRLNNAWDVYAYNLSVSVELASWTFSTKEVISLRRKAAAPATGTSLDTLTLHGNTDLAIDSVAGAFVQSRAVKDRIHFSLPKEALDSNEWTITVAFNGIISEELRGFYRVTYDDPSGKQCRMASTHFEPVGARKFFFCVDEPAARANFSIAVSLPATDAHYTVLSNGPLQNTSKDAESGATLFTFQEVPHIPPYLCALVIGELEFTETIVNQRIPLRIYTTKGKQPRAQFALEAAAFSLDYFEKFFDAPYPLPKLDLVTVPDFPIGGMENWGCICLVESCLIDPATSSLKSKKVVSDLVCHEVSHNWFGNLVGIDWWEGLWLKEGFASWCGYYGTSIWKPDWNAMDDAVSEVMSALEVDAHQGTHPVEVPITDPSYITQVFDSISYSKGMAVVLMLQSFLGFEGFRDGIRVYIQRYKYANTRTNELWAVLEEVSKKPVQAVMSSFTSQGGHPLVSASATTAVGDDGEKGHVTFAQRRYAFAASSAAPTANDTWVVPLTARWGQDSSVDSISLEQREVTVPRKESLVKLNPLHFGFYRCAYSAELFREVLRVFDQLPYQDRRGFVSDTFATFHALPSTASFSDVLSLISEVTEHETNPAVLNVLYEEVHRLADIFEVSSKESASMLLEAALGSALRDASGWTERPIADLTPTEAQQRSQCIGQALQLLRHRGDKESPLIQWALASADQYLAPNGGGSKDPDVLLDVLVCAAIVGPLACTREAMEKKLEAIKDNASEARILLRAICMLPDVDFVEKVLTTCAAGTSNTIRSQYGAIVYLGACANPLMTEGGGRMWAYFQQHYDAVMKQWGEGQFRIQAIVEAVGSTLRSSADADGFDSFFVEHPIPNAALSCVRAAEGIRQRAHLNQKFGALVEAALRKQK</sequence>
<evidence type="ECO:0000256" key="1">
    <source>
        <dbReference type="ARBA" id="ARBA00010136"/>
    </source>
</evidence>
<dbReference type="InterPro" id="IPR042097">
    <property type="entry name" value="Aminopeptidase_N-like_N_sf"/>
</dbReference>
<evidence type="ECO:0000256" key="5">
    <source>
        <dbReference type="ARBA" id="ARBA00022801"/>
    </source>
</evidence>
<feature type="binding site" evidence="9">
    <location>
        <position position="314"/>
    </location>
    <ligand>
        <name>Zn(2+)</name>
        <dbReference type="ChEBI" id="CHEBI:29105"/>
        <note>catalytic</note>
    </ligand>
</feature>
<dbReference type="Proteomes" id="UP000051952">
    <property type="component" value="Unassembled WGS sequence"/>
</dbReference>
<dbReference type="OrthoDB" id="275509at2759"/>
<dbReference type="FunFam" id="1.10.390.10:FF:000006">
    <property type="entry name" value="Puromycin-sensitive aminopeptidase"/>
    <property type="match status" value="1"/>
</dbReference>
<dbReference type="GO" id="GO:0008270">
    <property type="term" value="F:zinc ion binding"/>
    <property type="evidence" value="ECO:0007669"/>
    <property type="project" value="UniProtKB-UniRule"/>
</dbReference>
<dbReference type="GO" id="GO:0070006">
    <property type="term" value="F:metalloaminopeptidase activity"/>
    <property type="evidence" value="ECO:0007669"/>
    <property type="project" value="TreeGrafter"/>
</dbReference>
<evidence type="ECO:0000313" key="15">
    <source>
        <dbReference type="EMBL" id="CUF06443.1"/>
    </source>
</evidence>
<feature type="binding site" evidence="9">
    <location>
        <position position="337"/>
    </location>
    <ligand>
        <name>Zn(2+)</name>
        <dbReference type="ChEBI" id="CHEBI:29105"/>
        <note>catalytic</note>
    </ligand>
</feature>
<protein>
    <recommendedName>
        <fullName evidence="11">Aminopeptidase</fullName>
        <ecNumber evidence="11">3.4.11.-</ecNumber>
    </recommendedName>
</protein>
<comment type="similarity">
    <text evidence="1 11">Belongs to the peptidase M1 family.</text>
</comment>
<keyword evidence="6 9" id="KW-0862">Zinc</keyword>
<dbReference type="GO" id="GO:0005737">
    <property type="term" value="C:cytoplasm"/>
    <property type="evidence" value="ECO:0007669"/>
    <property type="project" value="TreeGrafter"/>
</dbReference>
<feature type="binding site" evidence="9">
    <location>
        <position position="318"/>
    </location>
    <ligand>
        <name>Zn(2+)</name>
        <dbReference type="ChEBI" id="CHEBI:29105"/>
        <note>catalytic</note>
    </ligand>
</feature>
<keyword evidence="3 11" id="KW-0645">Protease</keyword>
<reference evidence="16" key="1">
    <citation type="submission" date="2015-09" db="EMBL/GenBank/DDBJ databases">
        <authorList>
            <consortium name="Pathogen Informatics"/>
        </authorList>
    </citation>
    <scope>NUCLEOTIDE SEQUENCE [LARGE SCALE GENOMIC DNA]</scope>
    <source>
        <strain evidence="16">Lake Konstanz</strain>
    </source>
</reference>
<dbReference type="Gene3D" id="2.60.40.1910">
    <property type="match status" value="1"/>
</dbReference>
<dbReference type="EMBL" id="CYKH01000235">
    <property type="protein sequence ID" value="CUF06443.1"/>
    <property type="molecule type" value="Genomic_DNA"/>
</dbReference>
<dbReference type="EC" id="3.4.11.-" evidence="11"/>
<comment type="cofactor">
    <cofactor evidence="9 11">
        <name>Zn(2+)</name>
        <dbReference type="ChEBI" id="CHEBI:29105"/>
    </cofactor>
    <text evidence="9 11">Binds 1 zinc ion per subunit.</text>
</comment>
<dbReference type="Gene3D" id="1.10.390.10">
    <property type="entry name" value="Neutral Protease Domain 2"/>
    <property type="match status" value="1"/>
</dbReference>
<dbReference type="InterPro" id="IPR045357">
    <property type="entry name" value="Aminopeptidase_N-like_N"/>
</dbReference>
<keyword evidence="5 11" id="KW-0378">Hydrolase</keyword>
<dbReference type="CDD" id="cd09601">
    <property type="entry name" value="M1_APN-Q_like"/>
    <property type="match status" value="1"/>
</dbReference>
<evidence type="ECO:0000313" key="16">
    <source>
        <dbReference type="Proteomes" id="UP000051952"/>
    </source>
</evidence>
<feature type="domain" description="Aminopeptidase N-like N-terminal" evidence="14">
    <location>
        <begin position="24"/>
        <end position="208"/>
    </location>
</feature>
<dbReference type="InterPro" id="IPR034016">
    <property type="entry name" value="M1_APN-typ"/>
</dbReference>
<evidence type="ECO:0000259" key="13">
    <source>
        <dbReference type="Pfam" id="PF11838"/>
    </source>
</evidence>
<evidence type="ECO:0000256" key="4">
    <source>
        <dbReference type="ARBA" id="ARBA00022723"/>
    </source>
</evidence>
<organism evidence="15 16">
    <name type="scientific">Bodo saltans</name>
    <name type="common">Flagellated protozoan</name>
    <dbReference type="NCBI Taxonomy" id="75058"/>
    <lineage>
        <taxon>Eukaryota</taxon>
        <taxon>Discoba</taxon>
        <taxon>Euglenozoa</taxon>
        <taxon>Kinetoplastea</taxon>
        <taxon>Metakinetoplastina</taxon>
        <taxon>Eubodonida</taxon>
        <taxon>Bodonidae</taxon>
        <taxon>Bodo</taxon>
    </lineage>
</organism>
<keyword evidence="16" id="KW-1185">Reference proteome</keyword>
<dbReference type="Pfam" id="PF17900">
    <property type="entry name" value="Peptidase_M1_N"/>
    <property type="match status" value="1"/>
</dbReference>
<dbReference type="PANTHER" id="PTHR11533">
    <property type="entry name" value="PROTEASE M1 ZINC METALLOPROTEASE"/>
    <property type="match status" value="1"/>
</dbReference>
<keyword evidence="7 11" id="KW-0482">Metalloprotease</keyword>
<evidence type="ECO:0000256" key="7">
    <source>
        <dbReference type="ARBA" id="ARBA00023049"/>
    </source>
</evidence>
<evidence type="ECO:0000256" key="8">
    <source>
        <dbReference type="PIRSR" id="PIRSR634016-1"/>
    </source>
</evidence>
<feature type="site" description="Transition state stabilizer" evidence="10">
    <location>
        <position position="399"/>
    </location>
</feature>
<dbReference type="VEuPathDB" id="TriTrypDB:BSAL_58660"/>
<dbReference type="InterPro" id="IPR027268">
    <property type="entry name" value="Peptidase_M4/M1_CTD_sf"/>
</dbReference>
<dbReference type="InterPro" id="IPR014782">
    <property type="entry name" value="Peptidase_M1_dom"/>
</dbReference>
<dbReference type="Pfam" id="PF11838">
    <property type="entry name" value="ERAP1_C"/>
    <property type="match status" value="1"/>
</dbReference>
<dbReference type="InterPro" id="IPR001930">
    <property type="entry name" value="Peptidase_M1"/>
</dbReference>
<gene>
    <name evidence="15" type="ORF">BSAL_58660</name>
</gene>
<name>A0A0S4IPD6_BODSA</name>
<evidence type="ECO:0000256" key="10">
    <source>
        <dbReference type="PIRSR" id="PIRSR634016-4"/>
    </source>
</evidence>
<dbReference type="GO" id="GO:0016020">
    <property type="term" value="C:membrane"/>
    <property type="evidence" value="ECO:0007669"/>
    <property type="project" value="TreeGrafter"/>
</dbReference>
<evidence type="ECO:0000259" key="14">
    <source>
        <dbReference type="Pfam" id="PF17900"/>
    </source>
</evidence>
<keyword evidence="2 11" id="KW-0031">Aminopeptidase</keyword>
<feature type="domain" description="ERAP1-like C-terminal" evidence="13">
    <location>
        <begin position="538"/>
        <end position="871"/>
    </location>
</feature>
<dbReference type="PANTHER" id="PTHR11533:SF299">
    <property type="entry name" value="AMINOPEPTIDASE"/>
    <property type="match status" value="1"/>
</dbReference>
<evidence type="ECO:0000259" key="12">
    <source>
        <dbReference type="Pfam" id="PF01433"/>
    </source>
</evidence>
<evidence type="ECO:0000256" key="3">
    <source>
        <dbReference type="ARBA" id="ARBA00022670"/>
    </source>
</evidence>
<dbReference type="AlphaFoldDB" id="A0A0S4IPD6"/>
<dbReference type="Pfam" id="PF01433">
    <property type="entry name" value="Peptidase_M1"/>
    <property type="match status" value="1"/>
</dbReference>
<evidence type="ECO:0000256" key="6">
    <source>
        <dbReference type="ARBA" id="ARBA00022833"/>
    </source>
</evidence>
<dbReference type="InterPro" id="IPR050344">
    <property type="entry name" value="Peptidase_M1_aminopeptidases"/>
</dbReference>
<keyword evidence="4 9" id="KW-0479">Metal-binding</keyword>
<dbReference type="PRINTS" id="PR00756">
    <property type="entry name" value="ALADIPTASE"/>
</dbReference>
<evidence type="ECO:0000256" key="9">
    <source>
        <dbReference type="PIRSR" id="PIRSR634016-3"/>
    </source>
</evidence>
<evidence type="ECO:0000256" key="2">
    <source>
        <dbReference type="ARBA" id="ARBA00022438"/>
    </source>
</evidence>
<dbReference type="GO" id="GO:0043171">
    <property type="term" value="P:peptide catabolic process"/>
    <property type="evidence" value="ECO:0007669"/>
    <property type="project" value="TreeGrafter"/>
</dbReference>
<feature type="domain" description="Peptidase M1 membrane alanine aminopeptidase" evidence="12">
    <location>
        <begin position="243"/>
        <end position="458"/>
    </location>
</feature>
<dbReference type="GO" id="GO:0005615">
    <property type="term" value="C:extracellular space"/>
    <property type="evidence" value="ECO:0007669"/>
    <property type="project" value="TreeGrafter"/>
</dbReference>